<keyword evidence="2" id="KW-1185">Reference proteome</keyword>
<dbReference type="Proteomes" id="UP001497444">
    <property type="component" value="Chromosome 7"/>
</dbReference>
<accession>A0ABP0XBQ6</accession>
<sequence length="155" mass="17618">MDPYGDHVVTCKHGPHTIRRHDRMLYVKNIIANEAGLKSRLEKTGLIVGCKDHPVDVLLLMFYAGQDTCLDFVITHPLQPTFIDRVAGKSLVVAKAVAAKKHFNDDKKCRRNCLHLIAMAWETFNSSTLETRIMIRKIAICHADKHNQPRGQTIY</sequence>
<gene>
    <name evidence="1" type="ORF">CSSPJE1EN1_LOCUS21997</name>
</gene>
<organism evidence="1 2">
    <name type="scientific">Sphagnum jensenii</name>
    <dbReference type="NCBI Taxonomy" id="128206"/>
    <lineage>
        <taxon>Eukaryota</taxon>
        <taxon>Viridiplantae</taxon>
        <taxon>Streptophyta</taxon>
        <taxon>Embryophyta</taxon>
        <taxon>Bryophyta</taxon>
        <taxon>Sphagnophytina</taxon>
        <taxon>Sphagnopsida</taxon>
        <taxon>Sphagnales</taxon>
        <taxon>Sphagnaceae</taxon>
        <taxon>Sphagnum</taxon>
    </lineage>
</organism>
<evidence type="ECO:0000313" key="2">
    <source>
        <dbReference type="Proteomes" id="UP001497444"/>
    </source>
</evidence>
<evidence type="ECO:0000313" key="1">
    <source>
        <dbReference type="EMBL" id="CAK9276519.1"/>
    </source>
</evidence>
<dbReference type="EMBL" id="OZ020102">
    <property type="protein sequence ID" value="CAK9276519.1"/>
    <property type="molecule type" value="Genomic_DNA"/>
</dbReference>
<protein>
    <submittedName>
        <fullName evidence="1">Uncharacterized protein</fullName>
    </submittedName>
</protein>
<reference evidence="1" key="1">
    <citation type="submission" date="2024-02" db="EMBL/GenBank/DDBJ databases">
        <authorList>
            <consortium name="ELIXIR-Norway"/>
            <consortium name="Elixir Norway"/>
        </authorList>
    </citation>
    <scope>NUCLEOTIDE SEQUENCE</scope>
</reference>
<name>A0ABP0XBQ6_9BRYO</name>
<proteinExistence type="predicted"/>